<comment type="caution">
    <text evidence="1">The sequence shown here is derived from an EMBL/GenBank/DDBJ whole genome shotgun (WGS) entry which is preliminary data.</text>
</comment>
<reference evidence="1 2" key="1">
    <citation type="submission" date="2006-03" db="EMBL/GenBank/DDBJ databases">
        <authorList>
            <person name="Bartlett D.H."/>
            <person name="Valle G."/>
            <person name="Lauro F.M."/>
            <person name="Vezzi A."/>
            <person name="Simonato F."/>
            <person name="Eloe E."/>
            <person name="Vitulo N."/>
            <person name="Stratton T.K."/>
            <person name="D'angelo M."/>
            <person name="Ferriera S."/>
            <person name="Johnson J."/>
            <person name="Kravitz S."/>
            <person name="Beeson K."/>
            <person name="Sutton G."/>
            <person name="Rogers Y."/>
            <person name="Friedman R."/>
            <person name="Frazier M."/>
            <person name="Venter J.C."/>
        </authorList>
    </citation>
    <scope>NUCLEOTIDE SEQUENCE [LARGE SCALE GENOMIC DNA]</scope>
    <source>
        <strain evidence="1 2">3TCK</strain>
    </source>
</reference>
<evidence type="ECO:0000313" key="2">
    <source>
        <dbReference type="Proteomes" id="UP000003789"/>
    </source>
</evidence>
<sequence length="33" mass="3377">MEDTMNIGLSKKSTKTGLILLASAIAGLVTGNQ</sequence>
<dbReference type="EMBL" id="AAPH01000048">
    <property type="protein sequence ID" value="EAS40732.1"/>
    <property type="molecule type" value="Genomic_DNA"/>
</dbReference>
<evidence type="ECO:0000313" key="1">
    <source>
        <dbReference type="EMBL" id="EAS40732.1"/>
    </source>
</evidence>
<gene>
    <name evidence="1" type="ORF">P3TCK_08598</name>
</gene>
<dbReference type="Proteomes" id="UP000003789">
    <property type="component" value="Unassembled WGS sequence"/>
</dbReference>
<organism evidence="1 2">
    <name type="scientific">Photobacterium profundum 3TCK</name>
    <dbReference type="NCBI Taxonomy" id="314280"/>
    <lineage>
        <taxon>Bacteria</taxon>
        <taxon>Pseudomonadati</taxon>
        <taxon>Pseudomonadota</taxon>
        <taxon>Gammaproteobacteria</taxon>
        <taxon>Vibrionales</taxon>
        <taxon>Vibrionaceae</taxon>
        <taxon>Photobacterium</taxon>
    </lineage>
</organism>
<protein>
    <submittedName>
        <fullName evidence="1">Uncharacterized protein</fullName>
    </submittedName>
</protein>
<dbReference type="HOGENOM" id="CLU_3383189_0_0_6"/>
<name>Q1YWX0_9GAMM</name>
<dbReference type="AlphaFoldDB" id="Q1YWX0"/>
<proteinExistence type="predicted"/>
<accession>Q1YWX0</accession>